<dbReference type="Bgee" id="ENSACLG00000006981">
    <property type="expression patterns" value="Expressed in anal fin"/>
</dbReference>
<dbReference type="AlphaFoldDB" id="A0A3P8NZN6"/>
<feature type="region of interest" description="Disordered" evidence="1">
    <location>
        <begin position="66"/>
        <end position="116"/>
    </location>
</feature>
<dbReference type="InterPro" id="IPR036388">
    <property type="entry name" value="WH-like_DNA-bd_sf"/>
</dbReference>
<reference evidence="2 3" key="1">
    <citation type="submission" date="2018-05" db="EMBL/GenBank/DDBJ databases">
        <authorList>
            <person name="Datahose"/>
        </authorList>
    </citation>
    <scope>NUCLEOTIDE SEQUENCE</scope>
</reference>
<dbReference type="Ensembl" id="ENSACLT00000010447.2">
    <property type="protein sequence ID" value="ENSACLP00000010203.2"/>
    <property type="gene ID" value="ENSACLG00000006981.2"/>
</dbReference>
<evidence type="ECO:0000313" key="2">
    <source>
        <dbReference type="Ensembl" id="ENSACLP00000010203.2"/>
    </source>
</evidence>
<evidence type="ECO:0008006" key="4">
    <source>
        <dbReference type="Google" id="ProtNLM"/>
    </source>
</evidence>
<protein>
    <recommendedName>
        <fullName evidence="4">H15 domain-containing protein</fullName>
    </recommendedName>
</protein>
<proteinExistence type="predicted"/>
<sequence>MFESGTEAVTCVMKSKPRVGPSVGELIVKAVAQALDVDKNKARVKTAFKSLVAKGTLVQTRGLRIFQDEQGYRDQRQDARRGQKAKKPAGPARNRPRKQQHKPGEKKTDCLSGKLRRSFKHCENRNIYKITQKQNMH</sequence>
<dbReference type="Proteomes" id="UP000265100">
    <property type="component" value="Chromosome 4"/>
</dbReference>
<dbReference type="STRING" id="8154.ENSACLP00000010203"/>
<reference evidence="2" key="4">
    <citation type="submission" date="2025-09" db="UniProtKB">
        <authorList>
            <consortium name="Ensembl"/>
        </authorList>
    </citation>
    <scope>IDENTIFICATION</scope>
</reference>
<keyword evidence="3" id="KW-1185">Reference proteome</keyword>
<evidence type="ECO:0000313" key="3">
    <source>
        <dbReference type="Proteomes" id="UP000265100"/>
    </source>
</evidence>
<name>A0A3P8NZN6_ASTCA</name>
<feature type="compositionally biased region" description="Basic and acidic residues" evidence="1">
    <location>
        <begin position="66"/>
        <end position="81"/>
    </location>
</feature>
<accession>A0A3P8NZN6</accession>
<dbReference type="Gene3D" id="1.10.10.10">
    <property type="entry name" value="Winged helix-like DNA-binding domain superfamily/Winged helix DNA-binding domain"/>
    <property type="match status" value="1"/>
</dbReference>
<organism evidence="2 3">
    <name type="scientific">Astatotilapia calliptera</name>
    <name type="common">Eastern happy</name>
    <name type="synonym">Chromis callipterus</name>
    <dbReference type="NCBI Taxonomy" id="8154"/>
    <lineage>
        <taxon>Eukaryota</taxon>
        <taxon>Metazoa</taxon>
        <taxon>Chordata</taxon>
        <taxon>Craniata</taxon>
        <taxon>Vertebrata</taxon>
        <taxon>Euteleostomi</taxon>
        <taxon>Actinopterygii</taxon>
        <taxon>Neopterygii</taxon>
        <taxon>Teleostei</taxon>
        <taxon>Neoteleostei</taxon>
        <taxon>Acanthomorphata</taxon>
        <taxon>Ovalentaria</taxon>
        <taxon>Cichlomorphae</taxon>
        <taxon>Cichliformes</taxon>
        <taxon>Cichlidae</taxon>
        <taxon>African cichlids</taxon>
        <taxon>Pseudocrenilabrinae</taxon>
        <taxon>Haplochromini</taxon>
        <taxon>Astatotilapia</taxon>
    </lineage>
</organism>
<reference evidence="2" key="3">
    <citation type="submission" date="2025-08" db="UniProtKB">
        <authorList>
            <consortium name="Ensembl"/>
        </authorList>
    </citation>
    <scope>IDENTIFICATION</scope>
</reference>
<evidence type="ECO:0000256" key="1">
    <source>
        <dbReference type="SAM" id="MobiDB-lite"/>
    </source>
</evidence>
<reference evidence="3" key="2">
    <citation type="submission" date="2023-03" db="EMBL/GenBank/DDBJ databases">
        <authorList>
            <consortium name="Wellcome Sanger Institute Data Sharing"/>
        </authorList>
    </citation>
    <scope>NUCLEOTIDE SEQUENCE [LARGE SCALE GENOMIC DNA]</scope>
</reference>